<evidence type="ECO:0000256" key="10">
    <source>
        <dbReference type="ARBA" id="ARBA00023270"/>
    </source>
</evidence>
<keyword evidence="8 12" id="KW-0457">Lysine biosynthesis</keyword>
<evidence type="ECO:0000256" key="7">
    <source>
        <dbReference type="ARBA" id="ARBA00022915"/>
    </source>
</evidence>
<feature type="binding site" evidence="12">
    <location>
        <position position="204"/>
    </location>
    <ligand>
        <name>pyruvate</name>
        <dbReference type="ChEBI" id="CHEBI:15361"/>
    </ligand>
</feature>
<comment type="caution">
    <text evidence="12">Was originally thought to be a dihydrodipicolinate synthase (DHDPS), catalyzing the condensation of (S)-aspartate-beta-semialdehyde [(S)-ASA] and pyruvate to dihydrodipicolinate (DHDP). However, it was shown in E.coli that the product of the enzymatic reaction is not dihydrodipicolinate but in fact (4S)-4-hydroxy-2,3,4,5-tetrahydro-(2S)-dipicolinic acid (HTPA), and that the consecutive dehydration reaction leading to DHDP is not spontaneous but catalyzed by DapB.</text>
</comment>
<proteinExistence type="inferred from homology"/>
<evidence type="ECO:0000256" key="8">
    <source>
        <dbReference type="ARBA" id="ARBA00023154"/>
    </source>
</evidence>
<gene>
    <name evidence="12 14" type="primary">dapA</name>
    <name evidence="14" type="ORF">MUN88_16655</name>
</gene>
<dbReference type="Gene3D" id="3.20.20.70">
    <property type="entry name" value="Aldolase class I"/>
    <property type="match status" value="1"/>
</dbReference>
<dbReference type="PIRSF" id="PIRSF001365">
    <property type="entry name" value="DHDPS"/>
    <property type="match status" value="1"/>
</dbReference>
<dbReference type="InterPro" id="IPR020625">
    <property type="entry name" value="Schiff_base-form_aldolases_AS"/>
</dbReference>
<keyword evidence="9 12" id="KW-0456">Lyase</keyword>
<evidence type="ECO:0000256" key="4">
    <source>
        <dbReference type="ARBA" id="ARBA00012086"/>
    </source>
</evidence>
<comment type="similarity">
    <text evidence="3 12 13">Belongs to the DapA family.</text>
</comment>
<dbReference type="InterPro" id="IPR002220">
    <property type="entry name" value="DapA-like"/>
</dbReference>
<evidence type="ECO:0000256" key="3">
    <source>
        <dbReference type="ARBA" id="ARBA00007592"/>
    </source>
</evidence>
<evidence type="ECO:0000256" key="12">
    <source>
        <dbReference type="HAMAP-Rule" id="MF_00418"/>
    </source>
</evidence>
<dbReference type="EMBL" id="CP095072">
    <property type="protein sequence ID" value="UOQ47668.1"/>
    <property type="molecule type" value="Genomic_DNA"/>
</dbReference>
<comment type="subcellular location">
    <subcellularLocation>
        <location evidence="12">Cytoplasm</location>
    </subcellularLocation>
</comment>
<dbReference type="PROSITE" id="PS00665">
    <property type="entry name" value="DHDPS_1"/>
    <property type="match status" value="1"/>
</dbReference>
<sequence>MNFGRILTAMVTPFDQQGQIDYNKAERLINYLLQNGTDAIVVAGTTGESPTLSKEEKISFIKFVVKTVSRRVPVIAGTGSNNTQESIELTKKAETIGADGVLLVAPYYNKPSQEGLYQHFKVIAEATTLPVMLYNIPGRTSVNVNPDTIIELAKIDNIVSVKEASGNLDAMTKIIRETNDDFSLYSGDDTLTLPAVAIGAAGIVSVSSHIIGNEMNEMVAACQTGNIVRAQELHQYLVPIMKSMFMAPSPAPIKSALGMFGVDVGEVRLPLVPLNEQEMTLLQHELHFLQKNYYAG</sequence>
<dbReference type="PANTHER" id="PTHR12128:SF66">
    <property type="entry name" value="4-HYDROXY-2-OXOGLUTARATE ALDOLASE, MITOCHONDRIAL"/>
    <property type="match status" value="1"/>
</dbReference>
<evidence type="ECO:0000256" key="1">
    <source>
        <dbReference type="ARBA" id="ARBA00003294"/>
    </source>
</evidence>
<comment type="pathway">
    <text evidence="2 12">Amino-acid biosynthesis; L-lysine biosynthesis via DAP pathway; (S)-tetrahydrodipicolinate from L-aspartate: step 3/4.</text>
</comment>
<dbReference type="NCBIfam" id="TIGR00674">
    <property type="entry name" value="dapA"/>
    <property type="match status" value="1"/>
</dbReference>
<dbReference type="SMART" id="SM01130">
    <property type="entry name" value="DHDPS"/>
    <property type="match status" value="1"/>
</dbReference>
<dbReference type="PRINTS" id="PR00146">
    <property type="entry name" value="DHPICSNTHASE"/>
</dbReference>
<accession>A0ABY4ETX1</accession>
<comment type="function">
    <text evidence="1 12">Catalyzes the condensation of (S)-aspartate-beta-semialdehyde [(S)-ASA] and pyruvate to 4-hydroxy-tetrahydrodipicolinate (HTPA).</text>
</comment>
<dbReference type="InterPro" id="IPR020624">
    <property type="entry name" value="Schiff_base-form_aldolases_CS"/>
</dbReference>
<evidence type="ECO:0000256" key="2">
    <source>
        <dbReference type="ARBA" id="ARBA00005120"/>
    </source>
</evidence>
<feature type="active site" description="Proton donor/acceptor" evidence="12">
    <location>
        <position position="134"/>
    </location>
</feature>
<keyword evidence="15" id="KW-1185">Reference proteome</keyword>
<dbReference type="Pfam" id="PF00701">
    <property type="entry name" value="DHDPS"/>
    <property type="match status" value="1"/>
</dbReference>
<keyword evidence="7 12" id="KW-0220">Diaminopimelate biosynthesis</keyword>
<dbReference type="PANTHER" id="PTHR12128">
    <property type="entry name" value="DIHYDRODIPICOLINATE SYNTHASE"/>
    <property type="match status" value="1"/>
</dbReference>
<organism evidence="14 15">
    <name type="scientific">Gracilibacillus caseinilyticus</name>
    <dbReference type="NCBI Taxonomy" id="2932256"/>
    <lineage>
        <taxon>Bacteria</taxon>
        <taxon>Bacillati</taxon>
        <taxon>Bacillota</taxon>
        <taxon>Bacilli</taxon>
        <taxon>Bacillales</taxon>
        <taxon>Bacillaceae</taxon>
        <taxon>Gracilibacillus</taxon>
    </lineage>
</organism>
<dbReference type="SUPFAM" id="SSF51569">
    <property type="entry name" value="Aldolase"/>
    <property type="match status" value="1"/>
</dbReference>
<dbReference type="PROSITE" id="PS00666">
    <property type="entry name" value="DHDPS_2"/>
    <property type="match status" value="1"/>
</dbReference>
<feature type="site" description="Part of a proton relay during catalysis" evidence="12">
    <location>
        <position position="108"/>
    </location>
</feature>
<feature type="binding site" evidence="12">
    <location>
        <position position="46"/>
    </location>
    <ligand>
        <name>pyruvate</name>
        <dbReference type="ChEBI" id="CHEBI:15361"/>
    </ligand>
</feature>
<dbReference type="RefSeq" id="WP_244717031.1">
    <property type="nucleotide sequence ID" value="NZ_CP095072.1"/>
</dbReference>
<dbReference type="CDD" id="cd00950">
    <property type="entry name" value="DHDPS"/>
    <property type="match status" value="1"/>
</dbReference>
<comment type="catalytic activity">
    <reaction evidence="11 12">
        <text>L-aspartate 4-semialdehyde + pyruvate = (2S,4S)-4-hydroxy-2,3,4,5-tetrahydrodipicolinate + H2O + H(+)</text>
        <dbReference type="Rhea" id="RHEA:34171"/>
        <dbReference type="ChEBI" id="CHEBI:15361"/>
        <dbReference type="ChEBI" id="CHEBI:15377"/>
        <dbReference type="ChEBI" id="CHEBI:15378"/>
        <dbReference type="ChEBI" id="CHEBI:67139"/>
        <dbReference type="ChEBI" id="CHEBI:537519"/>
        <dbReference type="EC" id="4.3.3.7"/>
    </reaction>
</comment>
<dbReference type="EC" id="4.3.3.7" evidence="4 12"/>
<feature type="site" description="Part of a proton relay during catalysis" evidence="12">
    <location>
        <position position="45"/>
    </location>
</feature>
<name>A0ABY4ETX1_9BACI</name>
<keyword evidence="5 12" id="KW-0963">Cytoplasm</keyword>
<keyword evidence="6 12" id="KW-0028">Amino-acid biosynthesis</keyword>
<dbReference type="InterPro" id="IPR013785">
    <property type="entry name" value="Aldolase_TIM"/>
</dbReference>
<comment type="subunit">
    <text evidence="12">Homotetramer; dimer of dimers.</text>
</comment>
<dbReference type="GO" id="GO:0008840">
    <property type="term" value="F:4-hydroxy-tetrahydrodipicolinate synthase activity"/>
    <property type="evidence" value="ECO:0007669"/>
    <property type="project" value="UniProtKB-EC"/>
</dbReference>
<dbReference type="HAMAP" id="MF_00418">
    <property type="entry name" value="DapA"/>
    <property type="match status" value="1"/>
</dbReference>
<dbReference type="Proteomes" id="UP000831782">
    <property type="component" value="Chromosome"/>
</dbReference>
<dbReference type="InterPro" id="IPR005263">
    <property type="entry name" value="DapA"/>
</dbReference>
<evidence type="ECO:0000256" key="11">
    <source>
        <dbReference type="ARBA" id="ARBA00047836"/>
    </source>
</evidence>
<evidence type="ECO:0000256" key="6">
    <source>
        <dbReference type="ARBA" id="ARBA00022605"/>
    </source>
</evidence>
<evidence type="ECO:0000256" key="9">
    <source>
        <dbReference type="ARBA" id="ARBA00023239"/>
    </source>
</evidence>
<feature type="active site" description="Schiff-base intermediate with substrate" evidence="12">
    <location>
        <position position="162"/>
    </location>
</feature>
<keyword evidence="10 12" id="KW-0704">Schiff base</keyword>
<evidence type="ECO:0000256" key="13">
    <source>
        <dbReference type="PIRNR" id="PIRNR001365"/>
    </source>
</evidence>
<evidence type="ECO:0000313" key="15">
    <source>
        <dbReference type="Proteomes" id="UP000831782"/>
    </source>
</evidence>
<protein>
    <recommendedName>
        <fullName evidence="4 12">4-hydroxy-tetrahydrodipicolinate synthase</fullName>
        <shortName evidence="12">HTPA synthase</shortName>
        <ecNumber evidence="4 12">4.3.3.7</ecNumber>
    </recommendedName>
</protein>
<reference evidence="14 15" key="1">
    <citation type="submission" date="2022-04" db="EMBL/GenBank/DDBJ databases">
        <title>Gracilibacillus sp. isolated from saltern.</title>
        <authorList>
            <person name="Won M."/>
            <person name="Lee C.-M."/>
            <person name="Woen H.-Y."/>
            <person name="Kwon S.-W."/>
        </authorList>
    </citation>
    <scope>NUCLEOTIDE SEQUENCE [LARGE SCALE GENOMIC DNA]</scope>
    <source>
        <strain evidence="14 15">SSWR10-1</strain>
    </source>
</reference>
<evidence type="ECO:0000313" key="14">
    <source>
        <dbReference type="EMBL" id="UOQ47668.1"/>
    </source>
</evidence>
<evidence type="ECO:0000256" key="5">
    <source>
        <dbReference type="ARBA" id="ARBA00022490"/>
    </source>
</evidence>